<sequence>MSRINPVPSIEEAITAATGRPFKPTSSRRIGGGDINEAICLEGDGQRVFVKRNLADRLPMFAAEVDGLNALGDTGCIRVPRAIAHGVDTDGAWLALEFIEMRGSPSAAGARFGEQLAALHAIPGAHFGWPRDNFIGTTPQPNLLADEWISFLREQRLGFQLRLAANNGAPHTLIHRGEQLLEVLPQFFTTYHPFPSLLHGDLWGGNWGVDETGMPVLFDPAVYRGDREADIAMSELFGGFGADFYAAYRAALPLDPGYGTRRTLYNLYHLLNHFNLFGGGYASQALHGIDSLLAELR</sequence>
<dbReference type="PANTHER" id="PTHR12149">
    <property type="entry name" value="FRUCTOSAMINE 3 KINASE-RELATED PROTEIN"/>
    <property type="match status" value="1"/>
</dbReference>
<dbReference type="Gene3D" id="3.90.1200.10">
    <property type="match status" value="1"/>
</dbReference>
<keyword evidence="2" id="KW-0808">Transferase</keyword>
<dbReference type="InterPro" id="IPR011009">
    <property type="entry name" value="Kinase-like_dom_sf"/>
</dbReference>
<accession>A0A4Z0LXC2</accession>
<evidence type="ECO:0000256" key="1">
    <source>
        <dbReference type="ARBA" id="ARBA00009460"/>
    </source>
</evidence>
<proteinExistence type="inferred from homology"/>
<keyword evidence="2 3" id="KW-0418">Kinase</keyword>
<organism evidence="3 4">
    <name type="scientific">Mangrovimicrobium sediminis</name>
    <dbReference type="NCBI Taxonomy" id="2562682"/>
    <lineage>
        <taxon>Bacteria</taxon>
        <taxon>Pseudomonadati</taxon>
        <taxon>Pseudomonadota</taxon>
        <taxon>Gammaproteobacteria</taxon>
        <taxon>Cellvibrionales</taxon>
        <taxon>Halieaceae</taxon>
        <taxon>Mangrovimicrobium</taxon>
    </lineage>
</organism>
<evidence type="ECO:0000313" key="3">
    <source>
        <dbReference type="EMBL" id="TGD71725.1"/>
    </source>
</evidence>
<keyword evidence="4" id="KW-1185">Reference proteome</keyword>
<gene>
    <name evidence="3" type="ORF">E4634_16530</name>
</gene>
<comment type="caution">
    <text evidence="3">The sequence shown here is derived from an EMBL/GenBank/DDBJ whole genome shotgun (WGS) entry which is preliminary data.</text>
</comment>
<dbReference type="PANTHER" id="PTHR12149:SF8">
    <property type="entry name" value="PROTEIN-RIBULOSAMINE 3-KINASE"/>
    <property type="match status" value="1"/>
</dbReference>
<evidence type="ECO:0000256" key="2">
    <source>
        <dbReference type="PIRNR" id="PIRNR006221"/>
    </source>
</evidence>
<dbReference type="RefSeq" id="WP_135445769.1">
    <property type="nucleotide sequence ID" value="NZ_SRLE01000012.1"/>
</dbReference>
<reference evidence="3 4" key="1">
    <citation type="submission" date="2019-04" db="EMBL/GenBank/DDBJ databases">
        <title>Taxonomy of novel Haliea sp. from mangrove soil of West Coast of India.</title>
        <authorList>
            <person name="Verma A."/>
            <person name="Kumar P."/>
            <person name="Krishnamurthi S."/>
        </authorList>
    </citation>
    <scope>NUCLEOTIDE SEQUENCE [LARGE SCALE GENOMIC DNA]</scope>
    <source>
        <strain evidence="3 4">SAOS-164</strain>
    </source>
</reference>
<dbReference type="EMBL" id="SRLE01000012">
    <property type="protein sequence ID" value="TGD71725.1"/>
    <property type="molecule type" value="Genomic_DNA"/>
</dbReference>
<dbReference type="SUPFAM" id="SSF56112">
    <property type="entry name" value="Protein kinase-like (PK-like)"/>
    <property type="match status" value="1"/>
</dbReference>
<dbReference type="GO" id="GO:0016301">
    <property type="term" value="F:kinase activity"/>
    <property type="evidence" value="ECO:0007669"/>
    <property type="project" value="UniProtKB-UniRule"/>
</dbReference>
<dbReference type="Proteomes" id="UP000298050">
    <property type="component" value="Unassembled WGS sequence"/>
</dbReference>
<dbReference type="InterPro" id="IPR016477">
    <property type="entry name" value="Fructo-/Ketosamine-3-kinase"/>
</dbReference>
<dbReference type="Gene3D" id="3.30.200.20">
    <property type="entry name" value="Phosphorylase Kinase, domain 1"/>
    <property type="match status" value="1"/>
</dbReference>
<protein>
    <submittedName>
        <fullName evidence="3">Fructosamine kinase family protein</fullName>
    </submittedName>
</protein>
<dbReference type="OrthoDB" id="5291879at2"/>
<dbReference type="PIRSF" id="PIRSF006221">
    <property type="entry name" value="Ketosamine-3-kinase"/>
    <property type="match status" value="1"/>
</dbReference>
<dbReference type="AlphaFoldDB" id="A0A4Z0LXC2"/>
<evidence type="ECO:0000313" key="4">
    <source>
        <dbReference type="Proteomes" id="UP000298050"/>
    </source>
</evidence>
<name>A0A4Z0LXC2_9GAMM</name>
<comment type="similarity">
    <text evidence="1 2">Belongs to the fructosamine kinase family.</text>
</comment>
<dbReference type="Pfam" id="PF03881">
    <property type="entry name" value="Fructosamin_kin"/>
    <property type="match status" value="1"/>
</dbReference>